<keyword evidence="2" id="KW-0805">Transcription regulation</keyword>
<evidence type="ECO:0000313" key="7">
    <source>
        <dbReference type="EMBL" id="ATQ44604.1"/>
    </source>
</evidence>
<keyword evidence="3" id="KW-0731">Sigma factor</keyword>
<evidence type="ECO:0000256" key="1">
    <source>
        <dbReference type="ARBA" id="ARBA00010641"/>
    </source>
</evidence>
<dbReference type="OrthoDB" id="7190058at2"/>
<dbReference type="GO" id="GO:0016987">
    <property type="term" value="F:sigma factor activity"/>
    <property type="evidence" value="ECO:0007669"/>
    <property type="project" value="UniProtKB-KW"/>
</dbReference>
<dbReference type="InterPro" id="IPR013249">
    <property type="entry name" value="RNA_pol_sigma70_r4_t2"/>
</dbReference>
<organism evidence="7 8">
    <name type="scientific">Caulobacter mirabilis</name>
    <dbReference type="NCBI Taxonomy" id="69666"/>
    <lineage>
        <taxon>Bacteria</taxon>
        <taxon>Pseudomonadati</taxon>
        <taxon>Pseudomonadota</taxon>
        <taxon>Alphaproteobacteria</taxon>
        <taxon>Caulobacterales</taxon>
        <taxon>Caulobacteraceae</taxon>
        <taxon>Caulobacter</taxon>
    </lineage>
</organism>
<sequence>MTRAELVARFMELYPELRTRLHGRLRSRELADEALSETWLRLSRGGDLGLVRDARAYLHRMAMNIAVDRRRAGARLASAADIDALLALPDGAPDPERAAAARLELRALEQAVAGLTARRRAILVSARLDGRSCQEIATEMGLSKRTVEMELRHALDHCADRLSALDRVGFVTSPSATSR</sequence>
<protein>
    <submittedName>
        <fullName evidence="7">RNA polymerase subunit sigma-24</fullName>
    </submittedName>
</protein>
<dbReference type="EMBL" id="CP024201">
    <property type="protein sequence ID" value="ATQ44604.1"/>
    <property type="molecule type" value="Genomic_DNA"/>
</dbReference>
<accession>A0A2D2B316</accession>
<dbReference type="InterPro" id="IPR014284">
    <property type="entry name" value="RNA_pol_sigma-70_dom"/>
</dbReference>
<dbReference type="Pfam" id="PF04542">
    <property type="entry name" value="Sigma70_r2"/>
    <property type="match status" value="1"/>
</dbReference>
<dbReference type="InterPro" id="IPR036388">
    <property type="entry name" value="WH-like_DNA-bd_sf"/>
</dbReference>
<evidence type="ECO:0000256" key="2">
    <source>
        <dbReference type="ARBA" id="ARBA00023015"/>
    </source>
</evidence>
<feature type="domain" description="RNA polymerase sigma factor 70 region 4 type 2" evidence="6">
    <location>
        <begin position="106"/>
        <end position="158"/>
    </location>
</feature>
<dbReference type="KEGG" id="cmb:CSW64_20515"/>
<dbReference type="InterPro" id="IPR013324">
    <property type="entry name" value="RNA_pol_sigma_r3/r4-like"/>
</dbReference>
<evidence type="ECO:0000313" key="8">
    <source>
        <dbReference type="Proteomes" id="UP000228945"/>
    </source>
</evidence>
<dbReference type="NCBIfam" id="TIGR02937">
    <property type="entry name" value="sigma70-ECF"/>
    <property type="match status" value="1"/>
</dbReference>
<keyword evidence="4" id="KW-0804">Transcription</keyword>
<name>A0A2D2B316_9CAUL</name>
<dbReference type="Gene3D" id="1.10.1740.10">
    <property type="match status" value="1"/>
</dbReference>
<dbReference type="PANTHER" id="PTHR43133:SF63">
    <property type="entry name" value="RNA POLYMERASE SIGMA FACTOR FECI-RELATED"/>
    <property type="match status" value="1"/>
</dbReference>
<dbReference type="Pfam" id="PF08281">
    <property type="entry name" value="Sigma70_r4_2"/>
    <property type="match status" value="1"/>
</dbReference>
<evidence type="ECO:0000256" key="3">
    <source>
        <dbReference type="ARBA" id="ARBA00023082"/>
    </source>
</evidence>
<proteinExistence type="inferred from homology"/>
<dbReference type="PANTHER" id="PTHR43133">
    <property type="entry name" value="RNA POLYMERASE ECF-TYPE SIGMA FACTO"/>
    <property type="match status" value="1"/>
</dbReference>
<feature type="domain" description="RNA polymerase sigma-70 region 2" evidence="5">
    <location>
        <begin position="11"/>
        <end position="75"/>
    </location>
</feature>
<dbReference type="InterPro" id="IPR039425">
    <property type="entry name" value="RNA_pol_sigma-70-like"/>
</dbReference>
<dbReference type="Gene3D" id="1.10.10.10">
    <property type="entry name" value="Winged helix-like DNA-binding domain superfamily/Winged helix DNA-binding domain"/>
    <property type="match status" value="1"/>
</dbReference>
<dbReference type="InterPro" id="IPR007627">
    <property type="entry name" value="RNA_pol_sigma70_r2"/>
</dbReference>
<dbReference type="InterPro" id="IPR013325">
    <property type="entry name" value="RNA_pol_sigma_r2"/>
</dbReference>
<dbReference type="Proteomes" id="UP000228945">
    <property type="component" value="Chromosome"/>
</dbReference>
<dbReference type="SUPFAM" id="SSF88659">
    <property type="entry name" value="Sigma3 and sigma4 domains of RNA polymerase sigma factors"/>
    <property type="match status" value="1"/>
</dbReference>
<reference evidence="7 8" key="1">
    <citation type="submission" date="2017-10" db="EMBL/GenBank/DDBJ databases">
        <title>Genome sequence of Caulobacter mirabilis FWC38.</title>
        <authorList>
            <person name="Fiebig A."/>
            <person name="Crosson S."/>
        </authorList>
    </citation>
    <scope>NUCLEOTIDE SEQUENCE [LARGE SCALE GENOMIC DNA]</scope>
    <source>
        <strain evidence="7 8">FWC 38</strain>
    </source>
</reference>
<dbReference type="RefSeq" id="WP_099623852.1">
    <property type="nucleotide sequence ID" value="NZ_CP024201.1"/>
</dbReference>
<gene>
    <name evidence="7" type="ORF">CSW64_20515</name>
</gene>
<comment type="similarity">
    <text evidence="1">Belongs to the sigma-70 factor family. ECF subfamily.</text>
</comment>
<keyword evidence="8" id="KW-1185">Reference proteome</keyword>
<evidence type="ECO:0000256" key="4">
    <source>
        <dbReference type="ARBA" id="ARBA00023163"/>
    </source>
</evidence>
<dbReference type="GO" id="GO:0003677">
    <property type="term" value="F:DNA binding"/>
    <property type="evidence" value="ECO:0007669"/>
    <property type="project" value="InterPro"/>
</dbReference>
<dbReference type="GO" id="GO:0006352">
    <property type="term" value="P:DNA-templated transcription initiation"/>
    <property type="evidence" value="ECO:0007669"/>
    <property type="project" value="InterPro"/>
</dbReference>
<dbReference type="AlphaFoldDB" id="A0A2D2B316"/>
<dbReference type="SUPFAM" id="SSF88946">
    <property type="entry name" value="Sigma2 domain of RNA polymerase sigma factors"/>
    <property type="match status" value="1"/>
</dbReference>
<evidence type="ECO:0000259" key="6">
    <source>
        <dbReference type="Pfam" id="PF08281"/>
    </source>
</evidence>
<evidence type="ECO:0000259" key="5">
    <source>
        <dbReference type="Pfam" id="PF04542"/>
    </source>
</evidence>